<evidence type="ECO:0000313" key="6">
    <source>
        <dbReference type="Proteomes" id="UP000023067"/>
    </source>
</evidence>
<dbReference type="InterPro" id="IPR051081">
    <property type="entry name" value="HTH_MetalResp_TranReg"/>
</dbReference>
<gene>
    <name evidence="5" type="ORF">BF93_05765</name>
</gene>
<dbReference type="SUPFAM" id="SSF46785">
    <property type="entry name" value="Winged helix' DNA-binding domain"/>
    <property type="match status" value="1"/>
</dbReference>
<feature type="domain" description="HTH arsR-type" evidence="4">
    <location>
        <begin position="2"/>
        <end position="98"/>
    </location>
</feature>
<keyword evidence="3" id="KW-0804">Transcription</keyword>
<accession>Z9JWL1</accession>
<dbReference type="Pfam" id="PF12840">
    <property type="entry name" value="HTH_20"/>
    <property type="match status" value="1"/>
</dbReference>
<dbReference type="Proteomes" id="UP000023067">
    <property type="component" value="Unassembled WGS sequence"/>
</dbReference>
<dbReference type="Gene3D" id="1.10.10.10">
    <property type="entry name" value="Winged helix-like DNA-binding domain superfamily/Winged helix DNA-binding domain"/>
    <property type="match status" value="1"/>
</dbReference>
<dbReference type="EMBL" id="JDYK01000002">
    <property type="protein sequence ID" value="EWS82544.1"/>
    <property type="molecule type" value="Genomic_DNA"/>
</dbReference>
<dbReference type="HOGENOM" id="CLU_087580_2_1_11"/>
<comment type="caution">
    <text evidence="5">The sequence shown here is derived from an EMBL/GenBank/DDBJ whole genome shotgun (WGS) entry which is preliminary data.</text>
</comment>
<dbReference type="AlphaFoldDB" id="Z9JWL1"/>
<dbReference type="PANTHER" id="PTHR33154:SF15">
    <property type="entry name" value="REGULATORY PROTEIN ARSR"/>
    <property type="match status" value="1"/>
</dbReference>
<dbReference type="CDD" id="cd00090">
    <property type="entry name" value="HTH_ARSR"/>
    <property type="match status" value="1"/>
</dbReference>
<dbReference type="eggNOG" id="COG0640">
    <property type="taxonomic scope" value="Bacteria"/>
</dbReference>
<evidence type="ECO:0000259" key="4">
    <source>
        <dbReference type="PROSITE" id="PS50987"/>
    </source>
</evidence>
<dbReference type="InterPro" id="IPR001845">
    <property type="entry name" value="HTH_ArsR_DNA-bd_dom"/>
</dbReference>
<dbReference type="PROSITE" id="PS50987">
    <property type="entry name" value="HTH_ARSR_2"/>
    <property type="match status" value="1"/>
</dbReference>
<dbReference type="OrthoDB" id="7945987at2"/>
<dbReference type="PANTHER" id="PTHR33154">
    <property type="entry name" value="TRANSCRIPTIONAL REGULATOR, ARSR FAMILY"/>
    <property type="match status" value="1"/>
</dbReference>
<evidence type="ECO:0000313" key="5">
    <source>
        <dbReference type="EMBL" id="EWS82544.1"/>
    </source>
</evidence>
<dbReference type="STRING" id="396014.BF93_05765"/>
<proteinExistence type="predicted"/>
<reference evidence="5 6" key="1">
    <citation type="submission" date="2014-02" db="EMBL/GenBank/DDBJ databases">
        <title>Genome sequence of Brachybacterium phenoliresistens strain W13A50.</title>
        <authorList>
            <person name="Wang X."/>
        </authorList>
    </citation>
    <scope>NUCLEOTIDE SEQUENCE [LARGE SCALE GENOMIC DNA]</scope>
    <source>
        <strain evidence="5 6">W13A50</strain>
    </source>
</reference>
<evidence type="ECO:0000256" key="1">
    <source>
        <dbReference type="ARBA" id="ARBA00023015"/>
    </source>
</evidence>
<dbReference type="InterPro" id="IPR036390">
    <property type="entry name" value="WH_DNA-bd_sf"/>
</dbReference>
<organism evidence="5 6">
    <name type="scientific">Brachybacterium phenoliresistens</name>
    <dbReference type="NCBI Taxonomy" id="396014"/>
    <lineage>
        <taxon>Bacteria</taxon>
        <taxon>Bacillati</taxon>
        <taxon>Actinomycetota</taxon>
        <taxon>Actinomycetes</taxon>
        <taxon>Micrococcales</taxon>
        <taxon>Dermabacteraceae</taxon>
        <taxon>Brachybacterium</taxon>
    </lineage>
</organism>
<evidence type="ECO:0000256" key="3">
    <source>
        <dbReference type="ARBA" id="ARBA00023163"/>
    </source>
</evidence>
<dbReference type="RefSeq" id="WP_038370034.1">
    <property type="nucleotide sequence ID" value="NZ_BAAAOW010000001.1"/>
</dbReference>
<sequence>MPTTRFVVEDVDTLKAISHPLRLRLLGLLRSDGPATASELARAVGESSGSTSYHLRQLARYGFVADELERRTGRERRWRAVHDMTVLPDSLSALPGGRAALDRVRERQLQLLRDGLEAWHEDPGAPGLGHSDYLLSLDPEDLRELQDEISALIERYRDRDGSQAVTMHVLSLPRT</sequence>
<name>Z9JWL1_9MICO</name>
<keyword evidence="1" id="KW-0805">Transcription regulation</keyword>
<dbReference type="GO" id="GO:0003677">
    <property type="term" value="F:DNA binding"/>
    <property type="evidence" value="ECO:0007669"/>
    <property type="project" value="UniProtKB-KW"/>
</dbReference>
<dbReference type="SMART" id="SM00418">
    <property type="entry name" value="HTH_ARSR"/>
    <property type="match status" value="1"/>
</dbReference>
<keyword evidence="2" id="KW-0238">DNA-binding</keyword>
<dbReference type="InterPro" id="IPR036388">
    <property type="entry name" value="WH-like_DNA-bd_sf"/>
</dbReference>
<evidence type="ECO:0000256" key="2">
    <source>
        <dbReference type="ARBA" id="ARBA00023125"/>
    </source>
</evidence>
<protein>
    <submittedName>
        <fullName evidence="5">ArsR family transcriptional regulator</fullName>
    </submittedName>
</protein>
<dbReference type="InterPro" id="IPR011991">
    <property type="entry name" value="ArsR-like_HTH"/>
</dbReference>
<keyword evidence="6" id="KW-1185">Reference proteome</keyword>
<dbReference type="PATRIC" id="fig|396014.3.peg.153"/>
<dbReference type="GO" id="GO:0003700">
    <property type="term" value="F:DNA-binding transcription factor activity"/>
    <property type="evidence" value="ECO:0007669"/>
    <property type="project" value="InterPro"/>
</dbReference>